<dbReference type="EMBL" id="LR796802">
    <property type="protein sequence ID" value="CAB4167407.1"/>
    <property type="molecule type" value="Genomic_DNA"/>
</dbReference>
<feature type="region of interest" description="Disordered" evidence="1">
    <location>
        <begin position="38"/>
        <end position="59"/>
    </location>
</feature>
<protein>
    <submittedName>
        <fullName evidence="2">Uncharacterized protein</fullName>
    </submittedName>
</protein>
<accession>A0A6J5P878</accession>
<name>A0A6J5P878_9CAUD</name>
<organism evidence="2">
    <name type="scientific">uncultured Caudovirales phage</name>
    <dbReference type="NCBI Taxonomy" id="2100421"/>
    <lineage>
        <taxon>Viruses</taxon>
        <taxon>Duplodnaviria</taxon>
        <taxon>Heunggongvirae</taxon>
        <taxon>Uroviricota</taxon>
        <taxon>Caudoviricetes</taxon>
        <taxon>Peduoviridae</taxon>
        <taxon>Maltschvirus</taxon>
        <taxon>Maltschvirus maltsch</taxon>
    </lineage>
</organism>
<reference evidence="2" key="1">
    <citation type="submission" date="2020-04" db="EMBL/GenBank/DDBJ databases">
        <authorList>
            <person name="Chiriac C."/>
            <person name="Salcher M."/>
            <person name="Ghai R."/>
            <person name="Kavagutti S V."/>
        </authorList>
    </citation>
    <scope>NUCLEOTIDE SEQUENCE</scope>
</reference>
<proteinExistence type="predicted"/>
<sequence>MYVILSERVGTVGAFYDAESAKAKGVDIDALIAGGFIGEPSPTKAPKPSKVKTKTETEE</sequence>
<evidence type="ECO:0000256" key="1">
    <source>
        <dbReference type="SAM" id="MobiDB-lite"/>
    </source>
</evidence>
<gene>
    <name evidence="2" type="ORF">UFOVP872_17</name>
</gene>
<evidence type="ECO:0000313" key="2">
    <source>
        <dbReference type="EMBL" id="CAB4167407.1"/>
    </source>
</evidence>